<gene>
    <name evidence="1" type="ORF">HERI1096_LOCUS4624</name>
</gene>
<sequence length="139" mass="16066">MVPPNHYSPSLASLNRTSCVKLTARASEHIMPAQLTAFYPRGGGLANGSALPSTLTRWYAAHHCQHCCCTPSPPYLWPIRLYLAHHPPERKWRRRVRFVVRAALLVRHHTCMCHWCRRAPLRYRCNAWRQIVSIVSTAW</sequence>
<accession>A0A7S3AGM1</accession>
<name>A0A7S3AGM1_9EUKA</name>
<protein>
    <submittedName>
        <fullName evidence="1">Uncharacterized protein</fullName>
    </submittedName>
</protein>
<dbReference type="EMBL" id="HBHX01008347">
    <property type="protein sequence ID" value="CAE0103966.1"/>
    <property type="molecule type" value="Transcribed_RNA"/>
</dbReference>
<proteinExistence type="predicted"/>
<evidence type="ECO:0000313" key="1">
    <source>
        <dbReference type="EMBL" id="CAE0103966.1"/>
    </source>
</evidence>
<reference evidence="1" key="1">
    <citation type="submission" date="2021-01" db="EMBL/GenBank/DDBJ databases">
        <authorList>
            <person name="Corre E."/>
            <person name="Pelletier E."/>
            <person name="Niang G."/>
            <person name="Scheremetjew M."/>
            <person name="Finn R."/>
            <person name="Kale V."/>
            <person name="Holt S."/>
            <person name="Cochrane G."/>
            <person name="Meng A."/>
            <person name="Brown T."/>
            <person name="Cohen L."/>
        </authorList>
    </citation>
    <scope>NUCLEOTIDE SEQUENCE</scope>
    <source>
        <strain evidence="1">CCMP281</strain>
    </source>
</reference>
<dbReference type="AlphaFoldDB" id="A0A7S3AGM1"/>
<organism evidence="1">
    <name type="scientific">Haptolina ericina</name>
    <dbReference type="NCBI Taxonomy" id="156174"/>
    <lineage>
        <taxon>Eukaryota</taxon>
        <taxon>Haptista</taxon>
        <taxon>Haptophyta</taxon>
        <taxon>Prymnesiophyceae</taxon>
        <taxon>Prymnesiales</taxon>
        <taxon>Prymnesiaceae</taxon>
        <taxon>Haptolina</taxon>
    </lineage>
</organism>